<name>A0A4U8Q5X4_9FIRM</name>
<proteinExistence type="predicted"/>
<dbReference type="Proteomes" id="UP000306509">
    <property type="component" value="Unassembled WGS sequence"/>
</dbReference>
<accession>A0A4U8Q5X4</accession>
<evidence type="ECO:0000313" key="2">
    <source>
        <dbReference type="EMBL" id="TLD00260.1"/>
    </source>
</evidence>
<dbReference type="AlphaFoldDB" id="A0A4U8Q5X4"/>
<evidence type="ECO:0000256" key="1">
    <source>
        <dbReference type="SAM" id="Phobius"/>
    </source>
</evidence>
<dbReference type="EMBL" id="QGQD01000057">
    <property type="protein sequence ID" value="TLD00260.1"/>
    <property type="molecule type" value="Genomic_DNA"/>
</dbReference>
<dbReference type="Pfam" id="PF16152">
    <property type="entry name" value="DUF4860"/>
    <property type="match status" value="1"/>
</dbReference>
<keyword evidence="3" id="KW-1185">Reference proteome</keyword>
<keyword evidence="1" id="KW-0812">Transmembrane</keyword>
<evidence type="ECO:0008006" key="4">
    <source>
        <dbReference type="Google" id="ProtNLM"/>
    </source>
</evidence>
<feature type="transmembrane region" description="Helical" evidence="1">
    <location>
        <begin position="12"/>
        <end position="34"/>
    </location>
</feature>
<protein>
    <recommendedName>
        <fullName evidence="4">DUF4860 domain-containing protein</fullName>
    </recommendedName>
</protein>
<dbReference type="InterPro" id="IPR032340">
    <property type="entry name" value="DUF4860"/>
</dbReference>
<reference evidence="2 3" key="1">
    <citation type="journal article" date="2019" name="Anaerobe">
        <title>Detection of Robinsoniella peoriensis in multiple bone samples of a trauma patient.</title>
        <authorList>
            <person name="Schrottner P."/>
            <person name="Hartwich K."/>
            <person name="Bunk B."/>
            <person name="Schober I."/>
            <person name="Helbig S."/>
            <person name="Rudolph W.W."/>
            <person name="Gunzer F."/>
        </authorList>
    </citation>
    <scope>NUCLEOTIDE SEQUENCE [LARGE SCALE GENOMIC DNA]</scope>
    <source>
        <strain evidence="2 3">DSM 106044</strain>
    </source>
</reference>
<gene>
    <name evidence="2" type="ORF">DSM106044_02928</name>
</gene>
<dbReference type="OrthoDB" id="1863061at2"/>
<keyword evidence="1" id="KW-1133">Transmembrane helix</keyword>
<evidence type="ECO:0000313" key="3">
    <source>
        <dbReference type="Proteomes" id="UP000306509"/>
    </source>
</evidence>
<keyword evidence="1" id="KW-0472">Membrane</keyword>
<dbReference type="STRING" id="180332.GCA_000797495_03603"/>
<dbReference type="RefSeq" id="WP_044297428.1">
    <property type="nucleotide sequence ID" value="NZ_CABMJZ010000140.1"/>
</dbReference>
<sequence>MKNFRSKEHFVDIVFTLSLFCVFAASALLVVLIGSNVYRSTAGQMAENNSSHTALSYISEKIRQADGIGDITITRLSGTDALALTDQYDGQDYITYIYEDQNELKELFAKADTSVSVESGQSITDITSLKMEEVREGLYHFTVSTEEGNGIDLYIHPRSDIKDIE</sequence>
<organism evidence="2 3">
    <name type="scientific">Robinsoniella peoriensis</name>
    <dbReference type="NCBI Taxonomy" id="180332"/>
    <lineage>
        <taxon>Bacteria</taxon>
        <taxon>Bacillati</taxon>
        <taxon>Bacillota</taxon>
        <taxon>Clostridia</taxon>
        <taxon>Lachnospirales</taxon>
        <taxon>Lachnospiraceae</taxon>
        <taxon>Robinsoniella</taxon>
    </lineage>
</organism>
<comment type="caution">
    <text evidence="2">The sequence shown here is derived from an EMBL/GenBank/DDBJ whole genome shotgun (WGS) entry which is preliminary data.</text>
</comment>